<accession>A0A483CWM2</accession>
<feature type="region of interest" description="Disordered" evidence="1">
    <location>
        <begin position="45"/>
        <end position="66"/>
    </location>
</feature>
<feature type="compositionally biased region" description="Basic and acidic residues" evidence="1">
    <location>
        <begin position="53"/>
        <end position="66"/>
    </location>
</feature>
<proteinExistence type="predicted"/>
<gene>
    <name evidence="2" type="ORF">CUJ86_11560</name>
</gene>
<evidence type="ECO:0000256" key="1">
    <source>
        <dbReference type="SAM" id="MobiDB-lite"/>
    </source>
</evidence>
<dbReference type="EMBL" id="PGCL01000010">
    <property type="protein sequence ID" value="TAJ43225.1"/>
    <property type="molecule type" value="Genomic_DNA"/>
</dbReference>
<evidence type="ECO:0000313" key="2">
    <source>
        <dbReference type="EMBL" id="TAJ43225.1"/>
    </source>
</evidence>
<evidence type="ECO:0000313" key="3">
    <source>
        <dbReference type="Proteomes" id="UP000292580"/>
    </source>
</evidence>
<comment type="caution">
    <text evidence="2">The sequence shown here is derived from an EMBL/GenBank/DDBJ whole genome shotgun (WGS) entry which is preliminary data.</text>
</comment>
<dbReference type="AlphaFoldDB" id="A0A483CWM2"/>
<name>A0A483CWM2_9EURY</name>
<dbReference type="Proteomes" id="UP000292580">
    <property type="component" value="Unassembled WGS sequence"/>
</dbReference>
<sequence length="88" mass="9696">MEDKPDGTAAKNPLKGFLWDLRIIFTWIANGTRLTGFQDRLIGSGRRLSPSRSEADRPFRNARDGGFHPLHPPVIAIGAGTVFRLIPG</sequence>
<organism evidence="2 3">
    <name type="scientific">Methanofollis fontis</name>
    <dbReference type="NCBI Taxonomy" id="2052832"/>
    <lineage>
        <taxon>Archaea</taxon>
        <taxon>Methanobacteriati</taxon>
        <taxon>Methanobacteriota</taxon>
        <taxon>Stenosarchaea group</taxon>
        <taxon>Methanomicrobia</taxon>
        <taxon>Methanomicrobiales</taxon>
        <taxon>Methanomicrobiaceae</taxon>
        <taxon>Methanofollis</taxon>
    </lineage>
</organism>
<keyword evidence="3" id="KW-1185">Reference proteome</keyword>
<reference evidence="2 3" key="1">
    <citation type="submission" date="2017-11" db="EMBL/GenBank/DDBJ databases">
        <title>Isolation and Characterization of Methanofollis Species from Methane Seep Offshore SW Taiwan.</title>
        <authorList>
            <person name="Teng N.-H."/>
            <person name="Lai M.-C."/>
            <person name="Chen S.-C."/>
        </authorList>
    </citation>
    <scope>NUCLEOTIDE SEQUENCE [LARGE SCALE GENOMIC DNA]</scope>
    <source>
        <strain evidence="2 3">FWC-SCC2</strain>
    </source>
</reference>
<protein>
    <submittedName>
        <fullName evidence="2">Uncharacterized protein</fullName>
    </submittedName>
</protein>